<dbReference type="InterPro" id="IPR036887">
    <property type="entry name" value="HTH_APSES_sf"/>
</dbReference>
<dbReference type="PANTHER" id="PTHR43828">
    <property type="entry name" value="ASPARAGINASE"/>
    <property type="match status" value="1"/>
</dbReference>
<keyword evidence="7" id="KW-1185">Reference proteome</keyword>
<dbReference type="OrthoDB" id="6718656at2759"/>
<dbReference type="Pfam" id="PF13637">
    <property type="entry name" value="Ank_4"/>
    <property type="match status" value="1"/>
</dbReference>
<reference evidence="6" key="1">
    <citation type="submission" date="2021-06" db="EMBL/GenBank/DDBJ databases">
        <authorList>
            <person name="Kallberg Y."/>
            <person name="Tangrot J."/>
            <person name="Rosling A."/>
        </authorList>
    </citation>
    <scope>NUCLEOTIDE SEQUENCE</scope>
    <source>
        <strain evidence="6">FL130A</strain>
    </source>
</reference>
<dbReference type="GO" id="GO:0001228">
    <property type="term" value="F:DNA-binding transcription activator activity, RNA polymerase II-specific"/>
    <property type="evidence" value="ECO:0007669"/>
    <property type="project" value="UniProtKB-ARBA"/>
</dbReference>
<organism evidence="6 7">
    <name type="scientific">Ambispora leptoticha</name>
    <dbReference type="NCBI Taxonomy" id="144679"/>
    <lineage>
        <taxon>Eukaryota</taxon>
        <taxon>Fungi</taxon>
        <taxon>Fungi incertae sedis</taxon>
        <taxon>Mucoromycota</taxon>
        <taxon>Glomeromycotina</taxon>
        <taxon>Glomeromycetes</taxon>
        <taxon>Archaeosporales</taxon>
        <taxon>Ambisporaceae</taxon>
        <taxon>Ambispora</taxon>
    </lineage>
</organism>
<protein>
    <submittedName>
        <fullName evidence="6">2637_t:CDS:1</fullName>
    </submittedName>
</protein>
<dbReference type="SUPFAM" id="SSF54616">
    <property type="entry name" value="DNA-binding domain of Mlu1-box binding protein MBP1"/>
    <property type="match status" value="1"/>
</dbReference>
<dbReference type="EMBL" id="CAJVPS010000930">
    <property type="protein sequence ID" value="CAG8516017.1"/>
    <property type="molecule type" value="Genomic_DNA"/>
</dbReference>
<accession>A0A9N9A413</accession>
<keyword evidence="2 3" id="KW-0040">ANK repeat</keyword>
<dbReference type="InterPro" id="IPR018004">
    <property type="entry name" value="KilA/APSES_HTH"/>
</dbReference>
<dbReference type="FunFam" id="3.10.260.10:FF:000001">
    <property type="entry name" value="APSES transcription factor (MbpA)"/>
    <property type="match status" value="1"/>
</dbReference>
<comment type="caution">
    <text evidence="6">The sequence shown here is derived from an EMBL/GenBank/DDBJ whole genome shotgun (WGS) entry which is preliminary data.</text>
</comment>
<evidence type="ECO:0000313" key="7">
    <source>
        <dbReference type="Proteomes" id="UP000789508"/>
    </source>
</evidence>
<dbReference type="PANTHER" id="PTHR43828:SF3">
    <property type="entry name" value="CHROMO DOMAIN-CONTAINING PROTEIN"/>
    <property type="match status" value="1"/>
</dbReference>
<feature type="repeat" description="ANK" evidence="3">
    <location>
        <begin position="544"/>
        <end position="576"/>
    </location>
</feature>
<evidence type="ECO:0000256" key="4">
    <source>
        <dbReference type="SAM" id="MobiDB-lite"/>
    </source>
</evidence>
<dbReference type="Proteomes" id="UP000789508">
    <property type="component" value="Unassembled WGS sequence"/>
</dbReference>
<feature type="region of interest" description="Disordered" evidence="4">
    <location>
        <begin position="224"/>
        <end position="259"/>
    </location>
</feature>
<dbReference type="SMART" id="SM00248">
    <property type="entry name" value="ANK"/>
    <property type="match status" value="2"/>
</dbReference>
<evidence type="ECO:0000256" key="2">
    <source>
        <dbReference type="ARBA" id="ARBA00023043"/>
    </source>
</evidence>
<evidence type="ECO:0000256" key="1">
    <source>
        <dbReference type="ARBA" id="ARBA00022737"/>
    </source>
</evidence>
<evidence type="ECO:0000313" key="6">
    <source>
        <dbReference type="EMBL" id="CAG8516017.1"/>
    </source>
</evidence>
<dbReference type="InterPro" id="IPR051642">
    <property type="entry name" value="SWI6-like"/>
</dbReference>
<dbReference type="Gene3D" id="3.10.260.10">
    <property type="entry name" value="Transcription regulator HTH, APSES-type DNA-binding domain"/>
    <property type="match status" value="1"/>
</dbReference>
<dbReference type="AlphaFoldDB" id="A0A9N9A413"/>
<dbReference type="PROSITE" id="PS50297">
    <property type="entry name" value="ANK_REP_REGION"/>
    <property type="match status" value="2"/>
</dbReference>
<dbReference type="SUPFAM" id="SSF48403">
    <property type="entry name" value="Ankyrin repeat"/>
    <property type="match status" value="1"/>
</dbReference>
<feature type="domain" description="HTH APSES-type" evidence="5">
    <location>
        <begin position="69"/>
        <end position="177"/>
    </location>
</feature>
<evidence type="ECO:0000259" key="5">
    <source>
        <dbReference type="PROSITE" id="PS51299"/>
    </source>
</evidence>
<evidence type="ECO:0000256" key="3">
    <source>
        <dbReference type="PROSITE-ProRule" id="PRU00023"/>
    </source>
</evidence>
<dbReference type="InterPro" id="IPR003163">
    <property type="entry name" value="Tscrpt_reg_HTH_APSES-type"/>
</dbReference>
<dbReference type="InterPro" id="IPR036770">
    <property type="entry name" value="Ankyrin_rpt-contain_sf"/>
</dbReference>
<feature type="region of interest" description="Disordered" evidence="4">
    <location>
        <begin position="749"/>
        <end position="768"/>
    </location>
</feature>
<feature type="repeat" description="ANK" evidence="3">
    <location>
        <begin position="424"/>
        <end position="456"/>
    </location>
</feature>
<dbReference type="PROSITE" id="PS51299">
    <property type="entry name" value="HTH_APSES"/>
    <property type="match status" value="1"/>
</dbReference>
<dbReference type="Gene3D" id="1.25.40.20">
    <property type="entry name" value="Ankyrin repeat-containing domain"/>
    <property type="match status" value="1"/>
</dbReference>
<feature type="compositionally biased region" description="Polar residues" evidence="4">
    <location>
        <begin position="754"/>
        <end position="768"/>
    </location>
</feature>
<dbReference type="Pfam" id="PF04383">
    <property type="entry name" value="KilA-N"/>
    <property type="match status" value="1"/>
</dbReference>
<name>A0A9N9A413_9GLOM</name>
<dbReference type="PROSITE" id="PS50088">
    <property type="entry name" value="ANK_REPEAT"/>
    <property type="match status" value="2"/>
</dbReference>
<proteinExistence type="predicted"/>
<feature type="compositionally biased region" description="Basic and acidic residues" evidence="4">
    <location>
        <begin position="227"/>
        <end position="236"/>
    </location>
</feature>
<dbReference type="Pfam" id="PF00023">
    <property type="entry name" value="Ank"/>
    <property type="match status" value="1"/>
</dbReference>
<dbReference type="SMART" id="SM01252">
    <property type="entry name" value="KilA-N"/>
    <property type="match status" value="1"/>
</dbReference>
<dbReference type="GO" id="GO:0003677">
    <property type="term" value="F:DNA binding"/>
    <property type="evidence" value="ECO:0007669"/>
    <property type="project" value="InterPro"/>
</dbReference>
<sequence length="862" mass="95643">MAGTTTQTSTIQVTKQTGATTLFDLEPVVPTPSNIETITSNNLPLPIAVGHNSISTQQPTSPKAPPGTVYGAVYSGVPVYECIVNDVAVMRRRPDSYLNATQILKVAGLEKGKRTKIIEKEVLMGEHEKVQGGYGKYQGTWVPYERGKELAEQYGVFEILKPILEYKPPRPDVLISASTSPSISFANYAPTKENDVQSQVFKEQSFIEHLDKESLISESAISGESILNEHGEKEQSTEDTGFEDSSSNAERVGEFEHSLGESEVEEIIVRKHESVIKKQDNQECENGNHAVVEDERVIQERENEKRVEHEREAAQHVIDDHEDIIPQRRESKGKEPEVVSTLSEEGSLAISQTQTQINGSFEYQKSSPEESSGILLPLDLHDSDTPTRNYLLTLIFNDNPEQMPSPIQINSEIDFDINQSIDAYGHSMLHWAAALGRCQALELLLTKGANVNQTNSAGESALIRAVTWTNNYEHGTFPVVLNLLHDTIPLTDNNNRTVFHHIAMMAEKEAHVSSAEYYMECLMHWIIQNAEGNLSSILNHQDKFGNTALIIAAKANNVKIVQMLEQTGASRLIENNIGLDVGDFSVVAAEEMKVDESMVQGSEVASNSITTNALQKIVDEAEEEYLEQLNSKDQMIEETRREVYAKHAILDQTNEKIQYYRQKEREIYEIESRIRYLEKTLKDEQDVARKRARYDNNTNGYQGSRLVDTSIVELAVPAKTEITLTAPMITSSGMSTSLPKPVPFALSSKDAARPTQTITEPTSTSITDSSAINESKQLQAKLAAFTNGEAEIQQEIAAINRNTADIEAKYKAIIASCCGIEPDQVDSLLDSLLLAVESDGSDVDIDKMMTLMQAADQVEMES</sequence>
<dbReference type="GO" id="GO:0030907">
    <property type="term" value="C:MBF transcription complex"/>
    <property type="evidence" value="ECO:0007669"/>
    <property type="project" value="TreeGrafter"/>
</dbReference>
<keyword evidence="1" id="KW-0677">Repeat</keyword>
<dbReference type="InterPro" id="IPR002110">
    <property type="entry name" value="Ankyrin_rpt"/>
</dbReference>
<gene>
    <name evidence="6" type="ORF">ALEPTO_LOCUS4220</name>
</gene>
<dbReference type="GO" id="GO:0033309">
    <property type="term" value="C:SBF transcription complex"/>
    <property type="evidence" value="ECO:0007669"/>
    <property type="project" value="TreeGrafter"/>
</dbReference>